<evidence type="ECO:0000313" key="4">
    <source>
        <dbReference type="Proteomes" id="UP001281410"/>
    </source>
</evidence>
<dbReference type="InterPro" id="IPR004242">
    <property type="entry name" value="Transposase_21"/>
</dbReference>
<feature type="region of interest" description="Disordered" evidence="1">
    <location>
        <begin position="22"/>
        <end position="43"/>
    </location>
</feature>
<protein>
    <recommendedName>
        <fullName evidence="2">DUF4218 domain-containing protein</fullName>
    </recommendedName>
</protein>
<comment type="caution">
    <text evidence="3">The sequence shown here is derived from an EMBL/GenBank/DDBJ whole genome shotgun (WGS) entry which is preliminary data.</text>
</comment>
<dbReference type="PANTHER" id="PTHR10775:SF182">
    <property type="entry name" value="TRANSPOSON, EN_SPM-LIKE, TRANSPOSASE-ASSOCIATED DOMAIN PROTEIN-RELATED"/>
    <property type="match status" value="1"/>
</dbReference>
<dbReference type="Proteomes" id="UP001281410">
    <property type="component" value="Unassembled WGS sequence"/>
</dbReference>
<organism evidence="3 4">
    <name type="scientific">Dipteronia sinensis</name>
    <dbReference type="NCBI Taxonomy" id="43782"/>
    <lineage>
        <taxon>Eukaryota</taxon>
        <taxon>Viridiplantae</taxon>
        <taxon>Streptophyta</taxon>
        <taxon>Embryophyta</taxon>
        <taxon>Tracheophyta</taxon>
        <taxon>Spermatophyta</taxon>
        <taxon>Magnoliopsida</taxon>
        <taxon>eudicotyledons</taxon>
        <taxon>Gunneridae</taxon>
        <taxon>Pentapetalae</taxon>
        <taxon>rosids</taxon>
        <taxon>malvids</taxon>
        <taxon>Sapindales</taxon>
        <taxon>Sapindaceae</taxon>
        <taxon>Hippocastanoideae</taxon>
        <taxon>Acereae</taxon>
        <taxon>Dipteronia</taxon>
    </lineage>
</organism>
<evidence type="ECO:0000259" key="2">
    <source>
        <dbReference type="Pfam" id="PF13960"/>
    </source>
</evidence>
<proteinExistence type="predicted"/>
<dbReference type="InterPro" id="IPR025452">
    <property type="entry name" value="DUF4218"/>
</dbReference>
<dbReference type="AlphaFoldDB" id="A0AAD9ZPJ6"/>
<gene>
    <name evidence="3" type="ORF">Dsin_032365</name>
</gene>
<evidence type="ECO:0000256" key="1">
    <source>
        <dbReference type="SAM" id="MobiDB-lite"/>
    </source>
</evidence>
<evidence type="ECO:0000313" key="3">
    <source>
        <dbReference type="EMBL" id="KAK3185079.1"/>
    </source>
</evidence>
<name>A0AAD9ZPJ6_9ROSI</name>
<dbReference type="Pfam" id="PF02992">
    <property type="entry name" value="Transposase_21"/>
    <property type="match status" value="1"/>
</dbReference>
<dbReference type="PANTHER" id="PTHR10775">
    <property type="entry name" value="OS08G0208400 PROTEIN"/>
    <property type="match status" value="1"/>
</dbReference>
<sequence length="371" mass="42312">MHEMLHNAFGVLDDGGSEFDDVDLSSGDHDNSGGGDENVNSGNREILNDEANTFYNLLKDAEQELYPSCKKFTNLSFIVRLFHIKCHYGLSDNSIIVLLELFKEALPEDTHNVRLGLASDGFNPFGTMSISHSTWLVVLMIYNLPHWMCMKQLNFIMSLLIPGSNAPRNDIDVYLQPLKDELNELCDNGLRTFDASTNQKFNMRASLLWTVSDFLAYANLSGWSTKESIEEYGKLKAQIAITLCHLERIFPPSCFDIMVHLLIHLTNGAKVARPVHYRWMYPIERSYGNRLTCYYLYKAESLYDMDEVANIGDLLMENESYNTANLQQFMDNEDDFRDNVPEIMLNSTVNIVDVGAENSDSDDDDVDEYHN</sequence>
<dbReference type="EMBL" id="JANJYJ010000010">
    <property type="protein sequence ID" value="KAK3185079.1"/>
    <property type="molecule type" value="Genomic_DNA"/>
</dbReference>
<reference evidence="3" key="1">
    <citation type="journal article" date="2023" name="Plant J.">
        <title>Genome sequences and population genomics provide insights into the demographic history, inbreeding, and mutation load of two 'living fossil' tree species of Dipteronia.</title>
        <authorList>
            <person name="Feng Y."/>
            <person name="Comes H.P."/>
            <person name="Chen J."/>
            <person name="Zhu S."/>
            <person name="Lu R."/>
            <person name="Zhang X."/>
            <person name="Li P."/>
            <person name="Qiu J."/>
            <person name="Olsen K.M."/>
            <person name="Qiu Y."/>
        </authorList>
    </citation>
    <scope>NUCLEOTIDE SEQUENCE</scope>
    <source>
        <strain evidence="3">NBL</strain>
    </source>
</reference>
<dbReference type="Pfam" id="PF13960">
    <property type="entry name" value="DUF4218"/>
    <property type="match status" value="1"/>
</dbReference>
<keyword evidence="4" id="KW-1185">Reference proteome</keyword>
<feature type="domain" description="DUF4218" evidence="2">
    <location>
        <begin position="229"/>
        <end position="287"/>
    </location>
</feature>
<accession>A0AAD9ZPJ6</accession>